<proteinExistence type="predicted"/>
<gene>
    <name evidence="1" type="ORF">F6W70_07525</name>
</gene>
<evidence type="ECO:0000313" key="1">
    <source>
        <dbReference type="EMBL" id="KAB1887242.1"/>
    </source>
</evidence>
<dbReference type="EMBL" id="WAAQ01000001">
    <property type="protein sequence ID" value="KAB1887242.1"/>
    <property type="molecule type" value="Genomic_DNA"/>
</dbReference>
<reference evidence="1 2" key="1">
    <citation type="submission" date="2019-09" db="EMBL/GenBank/DDBJ databases">
        <title>Whole genome sequencing of Microbacterium maritypicum.</title>
        <authorList>
            <person name="Lenchi N."/>
        </authorList>
    </citation>
    <scope>NUCLEOTIDE SEQUENCE [LARGE SCALE GENOMIC DNA]</scope>
    <source>
        <strain evidence="1 2">DSM 12512</strain>
    </source>
</reference>
<name>A0AAD4A046_MICMQ</name>
<organism evidence="1 2">
    <name type="scientific">Microbacterium maritypicum</name>
    <name type="common">Microbacterium liquefaciens</name>
    <dbReference type="NCBI Taxonomy" id="33918"/>
    <lineage>
        <taxon>Bacteria</taxon>
        <taxon>Bacillati</taxon>
        <taxon>Actinomycetota</taxon>
        <taxon>Actinomycetes</taxon>
        <taxon>Micrococcales</taxon>
        <taxon>Microbacteriaceae</taxon>
        <taxon>Microbacterium</taxon>
    </lineage>
</organism>
<evidence type="ECO:0000313" key="2">
    <source>
        <dbReference type="Proteomes" id="UP000436027"/>
    </source>
</evidence>
<protein>
    <submittedName>
        <fullName evidence="1">Uncharacterized protein</fullName>
    </submittedName>
</protein>
<dbReference type="Proteomes" id="UP000436027">
    <property type="component" value="Unassembled WGS sequence"/>
</dbReference>
<dbReference type="RefSeq" id="WP_055872619.1">
    <property type="nucleotide sequence ID" value="NZ_BAAAIN010000002.1"/>
</dbReference>
<accession>A0AAD4A046</accession>
<sequence length="128" mass="13739">MADLQFEALGPTFYRCTIEIADSTYSSGVIFDCPLDDEKTKRALQAVGAAFAFVQQKEPSLLHAEVAAELPCEADRNMFARCELSSLSAVWDSEANAPSVSLAYGFDDGVYAVATMKDSTIASVLLNG</sequence>
<comment type="caution">
    <text evidence="1">The sequence shown here is derived from an EMBL/GenBank/DDBJ whole genome shotgun (WGS) entry which is preliminary data.</text>
</comment>
<dbReference type="AlphaFoldDB" id="A0AAD4A046"/>